<dbReference type="eggNOG" id="COG0707">
    <property type="taxonomic scope" value="Bacteria"/>
</dbReference>
<dbReference type="GO" id="GO:0004577">
    <property type="term" value="F:N-acetylglucosaminyldiphosphodolichol N-acetylglucosaminyltransferase activity"/>
    <property type="evidence" value="ECO:0007669"/>
    <property type="project" value="TreeGrafter"/>
</dbReference>
<comment type="subcellular location">
    <subcellularLocation>
        <location evidence="1">Endoplasmic reticulum membrane</location>
        <topology evidence="1">Single-pass membrane protein</topology>
    </subcellularLocation>
</comment>
<dbReference type="AlphaFoldDB" id="A8RE91"/>
<name>A8RE91_9FIRM</name>
<dbReference type="STRING" id="428127.EUBDOL_01725"/>
<accession>A8RE91</accession>
<evidence type="ECO:0000256" key="1">
    <source>
        <dbReference type="ARBA" id="ARBA00004389"/>
    </source>
</evidence>
<evidence type="ECO:0000313" key="7">
    <source>
        <dbReference type="EMBL" id="EDP10481.1"/>
    </source>
</evidence>
<keyword evidence="5 6" id="KW-0472">Membrane</keyword>
<dbReference type="InterPro" id="IPR013969">
    <property type="entry name" value="Oligosacch_biosynth_Alg14"/>
</dbReference>
<proteinExistence type="predicted"/>
<comment type="caution">
    <text evidence="7">The sequence shown here is derived from an EMBL/GenBank/DDBJ whole genome shotgun (WGS) entry which is preliminary data.</text>
</comment>
<keyword evidence="4 6" id="KW-1133">Transmembrane helix</keyword>
<dbReference type="NCBIfam" id="NF041549">
    <property type="entry name" value="PssD"/>
    <property type="match status" value="1"/>
</dbReference>
<keyword evidence="2 6" id="KW-0812">Transmembrane</keyword>
<evidence type="ECO:0000256" key="3">
    <source>
        <dbReference type="ARBA" id="ARBA00022824"/>
    </source>
</evidence>
<dbReference type="PANTHER" id="PTHR12154">
    <property type="entry name" value="GLYCOSYL TRANSFERASE-RELATED"/>
    <property type="match status" value="1"/>
</dbReference>
<dbReference type="RefSeq" id="WP_004800375.1">
    <property type="nucleotide sequence ID" value="NZ_DS483477.1"/>
</dbReference>
<evidence type="ECO:0000256" key="6">
    <source>
        <dbReference type="SAM" id="Phobius"/>
    </source>
</evidence>
<evidence type="ECO:0000313" key="8">
    <source>
        <dbReference type="Proteomes" id="UP000004090"/>
    </source>
</evidence>
<organism evidence="7 8">
    <name type="scientific">Amedibacillus dolichus DSM 3991</name>
    <dbReference type="NCBI Taxonomy" id="428127"/>
    <lineage>
        <taxon>Bacteria</taxon>
        <taxon>Bacillati</taxon>
        <taxon>Bacillota</taxon>
        <taxon>Erysipelotrichia</taxon>
        <taxon>Erysipelotrichales</taxon>
        <taxon>Erysipelotrichaceae</taxon>
        <taxon>Amedibacillus</taxon>
    </lineage>
</organism>
<keyword evidence="3" id="KW-0256">Endoplasmic reticulum</keyword>
<dbReference type="Gene3D" id="3.40.50.2000">
    <property type="entry name" value="Glycogen Phosphorylase B"/>
    <property type="match status" value="1"/>
</dbReference>
<gene>
    <name evidence="7" type="ORF">EUBDOL_01725</name>
</gene>
<dbReference type="PANTHER" id="PTHR12154:SF4">
    <property type="entry name" value="UDP-N-ACETYLGLUCOSAMINE TRANSFERASE SUBUNIT ALG14 HOMOLOG"/>
    <property type="match status" value="1"/>
</dbReference>
<protein>
    <submittedName>
        <fullName evidence="7">Oligosaccharide biosynthesis protein Alg14 like protein</fullName>
    </submittedName>
</protein>
<reference evidence="7 8" key="1">
    <citation type="submission" date="2007-09" db="EMBL/GenBank/DDBJ databases">
        <title>Draft genome sequence of Eubacterium dolichum (DSM 3991).</title>
        <authorList>
            <person name="Sudarsanam P."/>
            <person name="Ley R."/>
            <person name="Guruge J."/>
            <person name="Turnbaugh P.J."/>
            <person name="Mahowald M."/>
            <person name="Liep D."/>
            <person name="Gordon J."/>
        </authorList>
    </citation>
    <scope>NUCLEOTIDE SEQUENCE [LARGE SCALE GENOMIC DNA]</scope>
    <source>
        <strain evidence="7 8">DSM 3991</strain>
    </source>
</reference>
<evidence type="ECO:0000256" key="2">
    <source>
        <dbReference type="ARBA" id="ARBA00022692"/>
    </source>
</evidence>
<dbReference type="SUPFAM" id="SSF53756">
    <property type="entry name" value="UDP-Glycosyltransferase/glycogen phosphorylase"/>
    <property type="match status" value="1"/>
</dbReference>
<dbReference type="EMBL" id="ABAW02000024">
    <property type="protein sequence ID" value="EDP10481.1"/>
    <property type="molecule type" value="Genomic_DNA"/>
</dbReference>
<dbReference type="HOGENOM" id="CLU_064541_3_0_9"/>
<evidence type="ECO:0000256" key="4">
    <source>
        <dbReference type="ARBA" id="ARBA00022989"/>
    </source>
</evidence>
<dbReference type="GO" id="GO:0006488">
    <property type="term" value="P:dolichol-linked oligosaccharide biosynthetic process"/>
    <property type="evidence" value="ECO:0007669"/>
    <property type="project" value="InterPro"/>
</dbReference>
<feature type="transmembrane region" description="Helical" evidence="6">
    <location>
        <begin position="84"/>
        <end position="103"/>
    </location>
</feature>
<dbReference type="Proteomes" id="UP000004090">
    <property type="component" value="Unassembled WGS sequence"/>
</dbReference>
<evidence type="ECO:0000256" key="5">
    <source>
        <dbReference type="ARBA" id="ARBA00023136"/>
    </source>
</evidence>
<reference evidence="7 8" key="2">
    <citation type="submission" date="2007-09" db="EMBL/GenBank/DDBJ databases">
        <authorList>
            <person name="Fulton L."/>
            <person name="Clifton S."/>
            <person name="Fulton B."/>
            <person name="Xu J."/>
            <person name="Minx P."/>
            <person name="Pepin K.H."/>
            <person name="Johnson M."/>
            <person name="Thiruvilangam P."/>
            <person name="Bhonagiri V."/>
            <person name="Nash W.E."/>
            <person name="Mardis E.R."/>
            <person name="Wilson R.K."/>
        </authorList>
    </citation>
    <scope>NUCLEOTIDE SEQUENCE [LARGE SCALE GENOMIC DNA]</scope>
    <source>
        <strain evidence="7 8">DSM 3991</strain>
    </source>
</reference>
<sequence>MKKNIKIAFAASSGGHYEQLMMLKPLMDEYDSFVVTEKTRYSAKVLQKKNYYMKQVNRKELMFIPKMILNCCLALRLMVKEKPNIVICTGVLAMIPLCMFCKISGGKLIFIESFAKIKSPTLTGKLLYKYADRFYIQWESLREFYPNAIYLGGIY</sequence>
<dbReference type="GeneID" id="92793826"/>
<dbReference type="Pfam" id="PF08660">
    <property type="entry name" value="Alg14"/>
    <property type="match status" value="1"/>
</dbReference>